<sequence>MLRSIFLFFSFFVTFISFAQTPFNPETESDFVKATYSKGNLISILGQDLIYPENAAANGTQGDVIFMLKIDESGKLTSIEAKERVSDDLAKQARETIEKLTGAWNPSKVHGKPVDREYLLVFSYKIFYNALPLDYHAMAKKFEDKGKLEKAVRTYDDAIKNYPFEPVYFTMRAKFKKELGDEDGAKADELMAEKMNMEVLAIVEIAQSQSVR</sequence>
<dbReference type="SUPFAM" id="SSF74653">
    <property type="entry name" value="TolA/TonB C-terminal domain"/>
    <property type="match status" value="1"/>
</dbReference>
<feature type="domain" description="TonB C-terminal" evidence="2">
    <location>
        <begin position="50"/>
        <end position="126"/>
    </location>
</feature>
<evidence type="ECO:0000256" key="1">
    <source>
        <dbReference type="SAM" id="SignalP"/>
    </source>
</evidence>
<feature type="signal peptide" evidence="1">
    <location>
        <begin position="1"/>
        <end position="19"/>
    </location>
</feature>
<name>A0A3E0E1E7_9BACT</name>
<evidence type="ECO:0000313" key="4">
    <source>
        <dbReference type="Proteomes" id="UP000256405"/>
    </source>
</evidence>
<gene>
    <name evidence="3" type="ORF">C8N25_103135</name>
</gene>
<dbReference type="RefSeq" id="WP_086539378.1">
    <property type="nucleotide sequence ID" value="NZ_MSSW01000001.1"/>
</dbReference>
<dbReference type="SUPFAM" id="SSF48452">
    <property type="entry name" value="TPR-like"/>
    <property type="match status" value="1"/>
</dbReference>
<dbReference type="EMBL" id="QUNF01000003">
    <property type="protein sequence ID" value="REG92058.1"/>
    <property type="molecule type" value="Genomic_DNA"/>
</dbReference>
<dbReference type="InterPro" id="IPR011990">
    <property type="entry name" value="TPR-like_helical_dom_sf"/>
</dbReference>
<dbReference type="Proteomes" id="UP000256405">
    <property type="component" value="Unassembled WGS sequence"/>
</dbReference>
<dbReference type="OrthoDB" id="821460at2"/>
<reference evidence="3 4" key="1">
    <citation type="submission" date="2018-08" db="EMBL/GenBank/DDBJ databases">
        <title>Genomic Encyclopedia of Archaeal and Bacterial Type Strains, Phase II (KMG-II): from individual species to whole genera.</title>
        <authorList>
            <person name="Goeker M."/>
        </authorList>
    </citation>
    <scope>NUCLEOTIDE SEQUENCE [LARGE SCALE GENOMIC DNA]</scope>
    <source>
        <strain evidence="3 4">DSM 15986</strain>
    </source>
</reference>
<dbReference type="AlphaFoldDB" id="A0A3E0E1E7"/>
<evidence type="ECO:0000313" key="3">
    <source>
        <dbReference type="EMBL" id="REG92058.1"/>
    </source>
</evidence>
<dbReference type="Gene3D" id="3.30.1150.10">
    <property type="match status" value="1"/>
</dbReference>
<dbReference type="InterPro" id="IPR037682">
    <property type="entry name" value="TonB_C"/>
</dbReference>
<evidence type="ECO:0000259" key="2">
    <source>
        <dbReference type="Pfam" id="PF03544"/>
    </source>
</evidence>
<accession>A0A3E0E1E7</accession>
<keyword evidence="4" id="KW-1185">Reference proteome</keyword>
<comment type="caution">
    <text evidence="3">The sequence shown here is derived from an EMBL/GenBank/DDBJ whole genome shotgun (WGS) entry which is preliminary data.</text>
</comment>
<feature type="chain" id="PRO_5017799528" evidence="1">
    <location>
        <begin position="20"/>
        <end position="212"/>
    </location>
</feature>
<proteinExistence type="predicted"/>
<dbReference type="GO" id="GO:0055085">
    <property type="term" value="P:transmembrane transport"/>
    <property type="evidence" value="ECO:0007669"/>
    <property type="project" value="InterPro"/>
</dbReference>
<protein>
    <submittedName>
        <fullName evidence="3">TonB-like protein</fullName>
    </submittedName>
</protein>
<organism evidence="3 4">
    <name type="scientific">Algoriphagus antarcticus</name>
    <dbReference type="NCBI Taxonomy" id="238540"/>
    <lineage>
        <taxon>Bacteria</taxon>
        <taxon>Pseudomonadati</taxon>
        <taxon>Bacteroidota</taxon>
        <taxon>Cytophagia</taxon>
        <taxon>Cytophagales</taxon>
        <taxon>Cyclobacteriaceae</taxon>
        <taxon>Algoriphagus</taxon>
    </lineage>
</organism>
<dbReference type="Pfam" id="PF03544">
    <property type="entry name" value="TonB_C"/>
    <property type="match status" value="1"/>
</dbReference>
<keyword evidence="1" id="KW-0732">Signal</keyword>